<accession>A0ABN9A9Y6</accession>
<keyword evidence="2" id="KW-1185">Reference proteome</keyword>
<sequence length="71" mass="7349">MRGVGTQSGYRWKCGVRGESGYGECGVPGGERKFFVGKRGFPGGRGVSVNLGGRGEGGFFKVNAGSRGEGF</sequence>
<gene>
    <name evidence="1" type="ORF">SPARVUS_LOCUS273821</name>
</gene>
<proteinExistence type="predicted"/>
<name>A0ABN9A9Y6_9NEOB</name>
<protein>
    <submittedName>
        <fullName evidence="1">Uncharacterized protein</fullName>
    </submittedName>
</protein>
<comment type="caution">
    <text evidence="1">The sequence shown here is derived from an EMBL/GenBank/DDBJ whole genome shotgun (WGS) entry which is preliminary data.</text>
</comment>
<reference evidence="1" key="1">
    <citation type="submission" date="2023-05" db="EMBL/GenBank/DDBJ databases">
        <authorList>
            <person name="Stuckert A."/>
        </authorList>
    </citation>
    <scope>NUCLEOTIDE SEQUENCE</scope>
</reference>
<dbReference type="Proteomes" id="UP001162483">
    <property type="component" value="Unassembled WGS sequence"/>
</dbReference>
<organism evidence="1 2">
    <name type="scientific">Staurois parvus</name>
    <dbReference type="NCBI Taxonomy" id="386267"/>
    <lineage>
        <taxon>Eukaryota</taxon>
        <taxon>Metazoa</taxon>
        <taxon>Chordata</taxon>
        <taxon>Craniata</taxon>
        <taxon>Vertebrata</taxon>
        <taxon>Euteleostomi</taxon>
        <taxon>Amphibia</taxon>
        <taxon>Batrachia</taxon>
        <taxon>Anura</taxon>
        <taxon>Neobatrachia</taxon>
        <taxon>Ranoidea</taxon>
        <taxon>Ranidae</taxon>
        <taxon>Staurois</taxon>
    </lineage>
</organism>
<evidence type="ECO:0000313" key="1">
    <source>
        <dbReference type="EMBL" id="CAI9532801.1"/>
    </source>
</evidence>
<dbReference type="EMBL" id="CATNWA010000084">
    <property type="protein sequence ID" value="CAI9532801.1"/>
    <property type="molecule type" value="Genomic_DNA"/>
</dbReference>
<evidence type="ECO:0000313" key="2">
    <source>
        <dbReference type="Proteomes" id="UP001162483"/>
    </source>
</evidence>